<feature type="region of interest" description="Disordered" evidence="16">
    <location>
        <begin position="662"/>
        <end position="691"/>
    </location>
</feature>
<keyword evidence="13" id="KW-0238">DNA-binding</keyword>
<evidence type="ECO:0000259" key="19">
    <source>
        <dbReference type="PROSITE" id="PS51533"/>
    </source>
</evidence>
<evidence type="ECO:0000256" key="9">
    <source>
        <dbReference type="ARBA" id="ARBA00022806"/>
    </source>
</evidence>
<feature type="compositionally biased region" description="Polar residues" evidence="16">
    <location>
        <begin position="1276"/>
        <end position="1292"/>
    </location>
</feature>
<feature type="domain" description="Helicase ATP-binding" evidence="17">
    <location>
        <begin position="952"/>
        <end position="1144"/>
    </location>
</feature>
<evidence type="ECO:0000256" key="5">
    <source>
        <dbReference type="ARBA" id="ARBA00022723"/>
    </source>
</evidence>
<dbReference type="SMART" id="SM00487">
    <property type="entry name" value="DEXDc"/>
    <property type="match status" value="1"/>
</dbReference>
<comment type="subcellular location">
    <subcellularLocation>
        <location evidence="2">Chromosome</location>
        <location evidence="2">Telomere</location>
    </subcellularLocation>
    <subcellularLocation>
        <location evidence="1">Nucleus</location>
    </subcellularLocation>
</comment>
<dbReference type="InterPro" id="IPR038718">
    <property type="entry name" value="SNF2-like_sf"/>
</dbReference>
<dbReference type="InterPro" id="IPR044574">
    <property type="entry name" value="ARIP4-like"/>
</dbReference>
<keyword evidence="4" id="KW-0158">Chromosome</keyword>
<evidence type="ECO:0000256" key="3">
    <source>
        <dbReference type="ARBA" id="ARBA00007025"/>
    </source>
</evidence>
<keyword evidence="21" id="KW-1185">Reference proteome</keyword>
<keyword evidence="14" id="KW-0539">Nucleus</keyword>
<dbReference type="SUPFAM" id="SSF52540">
    <property type="entry name" value="P-loop containing nucleoside triphosphate hydrolases"/>
    <property type="match status" value="2"/>
</dbReference>
<dbReference type="PROSITE" id="PS51192">
    <property type="entry name" value="HELICASE_ATP_BIND_1"/>
    <property type="match status" value="1"/>
</dbReference>
<accession>A0ABQ9ZII5</accession>
<evidence type="ECO:0000256" key="2">
    <source>
        <dbReference type="ARBA" id="ARBA00004574"/>
    </source>
</evidence>
<comment type="caution">
    <text evidence="20">The sequence shown here is derived from an EMBL/GenBank/DDBJ whole genome shotgun (WGS) entry which is preliminary data.</text>
</comment>
<dbReference type="Pfam" id="PF00271">
    <property type="entry name" value="Helicase_C"/>
    <property type="match status" value="1"/>
</dbReference>
<dbReference type="PANTHER" id="PTHR45797:SF3">
    <property type="entry name" value="TRANSCRIPTIONAL REGULATOR ATRX HOMOLOG"/>
    <property type="match status" value="1"/>
</dbReference>
<name>A0ABQ9ZII5_9CRUS</name>
<evidence type="ECO:0000256" key="11">
    <source>
        <dbReference type="ARBA" id="ARBA00022840"/>
    </source>
</evidence>
<evidence type="ECO:0000256" key="16">
    <source>
        <dbReference type="SAM" id="MobiDB-lite"/>
    </source>
</evidence>
<evidence type="ECO:0000256" key="14">
    <source>
        <dbReference type="ARBA" id="ARBA00023242"/>
    </source>
</evidence>
<feature type="compositionally biased region" description="Basic and acidic residues" evidence="16">
    <location>
        <begin position="590"/>
        <end position="599"/>
    </location>
</feature>
<evidence type="ECO:0000259" key="18">
    <source>
        <dbReference type="PROSITE" id="PS51194"/>
    </source>
</evidence>
<evidence type="ECO:0000256" key="1">
    <source>
        <dbReference type="ARBA" id="ARBA00004123"/>
    </source>
</evidence>
<evidence type="ECO:0000256" key="13">
    <source>
        <dbReference type="ARBA" id="ARBA00023125"/>
    </source>
</evidence>
<evidence type="ECO:0000256" key="4">
    <source>
        <dbReference type="ARBA" id="ARBA00022454"/>
    </source>
</evidence>
<dbReference type="EMBL" id="JAOYFB010000004">
    <property type="protein sequence ID" value="KAK4012733.1"/>
    <property type="molecule type" value="Genomic_DNA"/>
</dbReference>
<protein>
    <recommendedName>
        <fullName evidence="15">ATP-dependent helicase ATRX</fullName>
    </recommendedName>
</protein>
<keyword evidence="11" id="KW-0067">ATP-binding</keyword>
<feature type="region of interest" description="Disordered" evidence="16">
    <location>
        <begin position="413"/>
        <end position="488"/>
    </location>
</feature>
<keyword evidence="7" id="KW-0863">Zinc-finger</keyword>
<keyword evidence="5" id="KW-0479">Metal-binding</keyword>
<sequence>MSKESRVDKDYTSEVDLFEDSSVRSSSADEVTEQTLSGDKVSERDMSEDSSASKLFKEVKDVGENPIPDSDKTVPNQYKSLVAKGIKKMTNEERSFFERYQQANQIHHCSLKCTTCLCQLFLGNPENIQIHPVLGVLLCSACREFYDNSPFTKNVKGHDEYCRWCAEGCAVIRCDTCSNVFCKTCLRRCLGRTSFAEITGSKCKWNCLVCNNLPLWTPRALGRMVMIAIKPCVGPILAAVDSNDPTVWLPNMIDDVEKLADHCKKLVTKIRSSWAKENVGSDRKSKNSAGLAKETDKVAVVDCCRQLRKAVTTTNFSMKLLEKKMITNFKKKYGTTTDIDIDLSLEKSNSKRESARREGKANKLKIRNFTKRNSEQDHVGESVECSPSDAPHAFPSECFLDLATSHDTTLLRTKKSSDVNDKSPKKEATPKLIRANPSPMECTSDNILPEKSKSKTATSSNRDLKCLGSVEPSTLDPNQKARRDLLKDSTDSDLSNFLDSDISLAELKLSLHRKKKRRNSCLPVKDDPKLKCKCVVILNRIPNSNITFVQDDKRKVDRHDQEIDLPIKNPSNIERLVRIECEAETDSNSDSEKKEDRFTRQSPTPEKQCAMKRRSRILEMGSSSSSDVEMETTAKEIAPPKFSTAPLIRDREEIARQALLAPSDSDTDNLTCETENEDSHDKVVESTKQNSVEHDNVGIKNIEKVVKGVQVVDLTSDCEGTTNISNIETDKLLRMSLNDPADKTKRNPKDHETKNEAARRGKKKRRNQPSSDTEISESDIEDRFKRIRLSPSAVERDSDNRNDDDSANEATVESASPVQTKKAVAGNTRNSSNSDDEDLNTSQRSESGGSKGRKTIRKIMADTSLTDETKAAAREEENRKKRISERQKFYNEAFVCGSAIADAQTNSLVLDFDPVTKKELVTVDKSLVTKLKLHQVQGVKFMWDACFESVERLKQHPGSGCILAHCMGLGKTLQVVTLVHTVVTNKICQVDRVLVLCPVNTILNWVNEFKLWLGTTSGVDVYEITTTSYSKNNNKEASRVQTLSKWFKGGGVLVIGYTMYLLLASENSKIDKTQEERDLCACSLVDPGPQLVVYDEGHVLKNEKTASYEALNKIATRRRIVLTGTPLQNNLEEYFCMVQFVKPNLLGTITEFKNRFANPIKNGQAADSTDSDVRLMKRRAHVLHKMLEDSVQRFDYRVLTPFLPPKHEYVISIKLSELQTKMYQYYLENHVKGGPKNSSRVKAAGLFADFQEFSRIWTHPKALLLAEINRNKAKTKSNSDLKTTNMDATGDTTQKRYSHEDHGEPTVFEDGDELSCFDIGSEKESGRASTSNSSVAHDARINQTATDDESGVTTSLPWWSQFCQVDMTKMELGGKLVLLMDILRQCELIGDKVLVFSQSLVSLNLIEEFLAIENERKEISRKSMASNEWTQDSVSRWRINHDYFRIDGQTSSEVRSNTCNIFNNPLNLRARLFLISTKAGGVGINLIAANRVIIFDASWNPSHDVQSIFRVYRFGQQKPCYIYRFLAQGTMEEKIYDRQVTKLSLSCRVVDEQQIERHFNSADLKYLYLFEPDSHLRRPTPILPKDRLLAELIIQRKEWIVTYHEHDSLLENKSEEELTEAERKAAWDDFENEKRGVNMVRNESAVFMNMPGIADIFEALVGRTVAGVPLTSVASLIYNSNPNITQEDFIARLRLTVDQMGSFTANQAITASVATAAGQRHGDSGRPLLIQRLIATDQNEHLRSNSSQRTKSPDPSGIDVSLVCCEKLILQNHQVDKKVYGLLLKAKLSQSKENYSSLTSIKKHFTINL</sequence>
<evidence type="ECO:0000256" key="7">
    <source>
        <dbReference type="ARBA" id="ARBA00022771"/>
    </source>
</evidence>
<dbReference type="InterPro" id="IPR001650">
    <property type="entry name" value="Helicase_C-like"/>
</dbReference>
<organism evidence="20 21">
    <name type="scientific">Daphnia magna</name>
    <dbReference type="NCBI Taxonomy" id="35525"/>
    <lineage>
        <taxon>Eukaryota</taxon>
        <taxon>Metazoa</taxon>
        <taxon>Ecdysozoa</taxon>
        <taxon>Arthropoda</taxon>
        <taxon>Crustacea</taxon>
        <taxon>Branchiopoda</taxon>
        <taxon>Diplostraca</taxon>
        <taxon>Cladocera</taxon>
        <taxon>Anomopoda</taxon>
        <taxon>Daphniidae</taxon>
        <taxon>Daphnia</taxon>
    </lineage>
</organism>
<feature type="compositionally biased region" description="Basic and acidic residues" evidence="16">
    <location>
        <begin position="1293"/>
        <end position="1304"/>
    </location>
</feature>
<feature type="region of interest" description="Disordered" evidence="16">
    <location>
        <begin position="583"/>
        <end position="612"/>
    </location>
</feature>
<feature type="compositionally biased region" description="Basic and acidic residues" evidence="16">
    <location>
        <begin position="867"/>
        <end position="883"/>
    </location>
</feature>
<evidence type="ECO:0000313" key="20">
    <source>
        <dbReference type="EMBL" id="KAK4012733.1"/>
    </source>
</evidence>
<feature type="compositionally biased region" description="Polar residues" evidence="16">
    <location>
        <begin position="23"/>
        <end position="37"/>
    </location>
</feature>
<dbReference type="Pfam" id="PF00176">
    <property type="entry name" value="SNF2-rel_dom"/>
    <property type="match status" value="1"/>
</dbReference>
<evidence type="ECO:0000256" key="15">
    <source>
        <dbReference type="ARBA" id="ARBA00031106"/>
    </source>
</evidence>
<keyword evidence="10" id="KW-0862">Zinc</keyword>
<feature type="domain" description="PHD-type" evidence="19">
    <location>
        <begin position="101"/>
        <end position="238"/>
    </location>
</feature>
<feature type="compositionally biased region" description="Basic and acidic residues" evidence="16">
    <location>
        <begin position="415"/>
        <end position="429"/>
    </location>
</feature>
<keyword evidence="9" id="KW-0347">Helicase</keyword>
<feature type="compositionally biased region" description="Polar residues" evidence="16">
    <location>
        <begin position="1327"/>
        <end position="1353"/>
    </location>
</feature>
<feature type="region of interest" description="Disordered" evidence="16">
    <location>
        <begin position="1274"/>
        <end position="1353"/>
    </location>
</feature>
<dbReference type="CDD" id="cd11726">
    <property type="entry name" value="ADDz_ATRX"/>
    <property type="match status" value="1"/>
</dbReference>
<evidence type="ECO:0000313" key="21">
    <source>
        <dbReference type="Proteomes" id="UP001234178"/>
    </source>
</evidence>
<proteinExistence type="inferred from homology"/>
<dbReference type="CDD" id="cd18793">
    <property type="entry name" value="SF2_C_SNF"/>
    <property type="match status" value="1"/>
</dbReference>
<feature type="region of interest" description="Disordered" evidence="16">
    <location>
        <begin position="738"/>
        <end position="883"/>
    </location>
</feature>
<reference evidence="20 21" key="1">
    <citation type="journal article" date="2023" name="Nucleic Acids Res.">
        <title>The hologenome of Daphnia magna reveals possible DNA methylation and microbiome-mediated evolution of the host genome.</title>
        <authorList>
            <person name="Chaturvedi A."/>
            <person name="Li X."/>
            <person name="Dhandapani V."/>
            <person name="Marshall H."/>
            <person name="Kissane S."/>
            <person name="Cuenca-Cambronero M."/>
            <person name="Asole G."/>
            <person name="Calvet F."/>
            <person name="Ruiz-Romero M."/>
            <person name="Marangio P."/>
            <person name="Guigo R."/>
            <person name="Rago D."/>
            <person name="Mirbahai L."/>
            <person name="Eastwood N."/>
            <person name="Colbourne J.K."/>
            <person name="Zhou J."/>
            <person name="Mallon E."/>
            <person name="Orsini L."/>
        </authorList>
    </citation>
    <scope>NUCLEOTIDE SEQUENCE [LARGE SCALE GENOMIC DNA]</scope>
    <source>
        <strain evidence="20">LRV0_1</strain>
    </source>
</reference>
<dbReference type="Gene3D" id="3.40.50.10810">
    <property type="entry name" value="Tandem AAA-ATPase domain"/>
    <property type="match status" value="1"/>
</dbReference>
<feature type="domain" description="Helicase C-terminal" evidence="18">
    <location>
        <begin position="1381"/>
        <end position="1563"/>
    </location>
</feature>
<evidence type="ECO:0000256" key="12">
    <source>
        <dbReference type="ARBA" id="ARBA00022895"/>
    </source>
</evidence>
<keyword evidence="12" id="KW-0779">Telomere</keyword>
<gene>
    <name evidence="20" type="ORF">OUZ56_024969</name>
</gene>
<dbReference type="InterPro" id="IPR027417">
    <property type="entry name" value="P-loop_NTPase"/>
</dbReference>
<feature type="compositionally biased region" description="Basic and acidic residues" evidence="16">
    <location>
        <begin position="677"/>
        <end position="691"/>
    </location>
</feature>
<dbReference type="InterPro" id="IPR000330">
    <property type="entry name" value="SNF2_N"/>
</dbReference>
<feature type="region of interest" description="Disordered" evidence="16">
    <location>
        <begin position="21"/>
        <end position="54"/>
    </location>
</feature>
<keyword evidence="8" id="KW-0378">Hydrolase</keyword>
<dbReference type="Pfam" id="PF17981">
    <property type="entry name" value="ADD_ATRX"/>
    <property type="match status" value="1"/>
</dbReference>
<dbReference type="PROSITE" id="PS51533">
    <property type="entry name" value="ADD"/>
    <property type="match status" value="1"/>
</dbReference>
<dbReference type="InterPro" id="IPR025766">
    <property type="entry name" value="ADD"/>
</dbReference>
<evidence type="ECO:0000256" key="6">
    <source>
        <dbReference type="ARBA" id="ARBA00022741"/>
    </source>
</evidence>
<dbReference type="Gene3D" id="3.40.50.300">
    <property type="entry name" value="P-loop containing nucleotide triphosphate hydrolases"/>
    <property type="match status" value="1"/>
</dbReference>
<keyword evidence="6" id="KW-0547">Nucleotide-binding</keyword>
<evidence type="ECO:0000256" key="10">
    <source>
        <dbReference type="ARBA" id="ARBA00022833"/>
    </source>
</evidence>
<evidence type="ECO:0000256" key="8">
    <source>
        <dbReference type="ARBA" id="ARBA00022801"/>
    </source>
</evidence>
<dbReference type="Proteomes" id="UP001234178">
    <property type="component" value="Unassembled WGS sequence"/>
</dbReference>
<dbReference type="InterPro" id="IPR014001">
    <property type="entry name" value="Helicase_ATP-bd"/>
</dbReference>
<feature type="compositionally biased region" description="Basic and acidic residues" evidence="16">
    <location>
        <begin position="794"/>
        <end position="804"/>
    </location>
</feature>
<dbReference type="PROSITE" id="PS51194">
    <property type="entry name" value="HELICASE_CTER"/>
    <property type="match status" value="1"/>
</dbReference>
<feature type="compositionally biased region" description="Basic and acidic residues" evidence="16">
    <location>
        <begin position="740"/>
        <end position="759"/>
    </location>
</feature>
<dbReference type="SMART" id="SM00490">
    <property type="entry name" value="HELICc"/>
    <property type="match status" value="1"/>
</dbReference>
<dbReference type="InterPro" id="IPR049730">
    <property type="entry name" value="SNF2/RAD54-like_C"/>
</dbReference>
<comment type="similarity">
    <text evidence="3">Belongs to the SNF2/RAD54 helicase family.</text>
</comment>
<evidence type="ECO:0000259" key="17">
    <source>
        <dbReference type="PROSITE" id="PS51192"/>
    </source>
</evidence>
<feature type="compositionally biased region" description="Basic and acidic residues" evidence="16">
    <location>
        <begin position="479"/>
        <end position="488"/>
    </location>
</feature>
<dbReference type="InterPro" id="IPR041430">
    <property type="entry name" value="ADD_ATRX"/>
</dbReference>
<dbReference type="PANTHER" id="PTHR45797">
    <property type="entry name" value="RAD54-LIKE"/>
    <property type="match status" value="1"/>
</dbReference>